<name>K9WAQ8_9CYAN</name>
<dbReference type="HOGENOM" id="CLU_009902_6_1_3"/>
<dbReference type="SUPFAM" id="SSF63411">
    <property type="entry name" value="LuxS/MPP-like metallohydrolase"/>
    <property type="match status" value="2"/>
</dbReference>
<dbReference type="PANTHER" id="PTHR11851:SF225">
    <property type="entry name" value="NON-PEPTIDASE HOMOLOG YMXG"/>
    <property type="match status" value="1"/>
</dbReference>
<dbReference type="InterPro" id="IPR011249">
    <property type="entry name" value="Metalloenz_LuxS/M16"/>
</dbReference>
<dbReference type="KEGG" id="mic:Mic7113_0654"/>
<organism evidence="3 4">
    <name type="scientific">Allocoleopsis franciscana PCC 7113</name>
    <dbReference type="NCBI Taxonomy" id="1173027"/>
    <lineage>
        <taxon>Bacteria</taxon>
        <taxon>Bacillati</taxon>
        <taxon>Cyanobacteriota</taxon>
        <taxon>Cyanophyceae</taxon>
        <taxon>Coleofasciculales</taxon>
        <taxon>Coleofasciculaceae</taxon>
        <taxon>Allocoleopsis</taxon>
        <taxon>Allocoleopsis franciscana</taxon>
    </lineage>
</organism>
<dbReference type="eggNOG" id="COG0612">
    <property type="taxonomic scope" value="Bacteria"/>
</dbReference>
<evidence type="ECO:0000259" key="1">
    <source>
        <dbReference type="Pfam" id="PF00675"/>
    </source>
</evidence>
<dbReference type="Pfam" id="PF05193">
    <property type="entry name" value="Peptidase_M16_C"/>
    <property type="match status" value="1"/>
</dbReference>
<dbReference type="PANTHER" id="PTHR11851">
    <property type="entry name" value="METALLOPROTEASE"/>
    <property type="match status" value="1"/>
</dbReference>
<feature type="domain" description="Peptidase M16 C-terminal" evidence="2">
    <location>
        <begin position="236"/>
        <end position="413"/>
    </location>
</feature>
<sequence length="508" mass="56598">MTYQQFPIPNDPFSMTHSKSNLQNRKSFSWLGLLLATLVLVVVSRLPALAATAKHYTELEFAPLPEIQLPKYTRYKLDNGMLVYLMEDHELPLVGGTALIRTGERLEPADKVGLASLVGEVMRTGGTTEHTGDELNQLLEQRAASVETGIGSTSGSASFSALSEDLDTVFDLFAEVIKTPAFAQEKLDLAKRQRAGQIARRNDDPNGIAGREFQKLIYGKDSPYARTVEYQTLNPISREDLVEFYQQYVHPENMILGIIGDFDSAKMRSRIQEEFGTWKPTSKAPKLTVPSATQAKQGGVFLVNQPQLTQSYVQIGHIGGELNNPDYPALDVLNQVMNGFGGRLFNEVRSRQGLSYSVYGFWSPRYDFPGTFVAGGQTRSDATVPFIQAVRAEIEKFRTTPITPEELASAKDQVLNSFVFNFQDPSQTLARLMRYEYYGYPEDFLFRYQQAVKTTTIEDVQRVAQKYLQPDKLVTLVVGNAQAIQPPLTSLSTDVTSVDITIPEAKSS</sequence>
<dbReference type="STRING" id="1173027.Mic7113_0654"/>
<dbReference type="InterPro" id="IPR011765">
    <property type="entry name" value="Pept_M16_N"/>
</dbReference>
<keyword evidence="4" id="KW-1185">Reference proteome</keyword>
<evidence type="ECO:0000313" key="4">
    <source>
        <dbReference type="Proteomes" id="UP000010471"/>
    </source>
</evidence>
<dbReference type="EMBL" id="CP003630">
    <property type="protein sequence ID" value="AFZ16567.1"/>
    <property type="molecule type" value="Genomic_DNA"/>
</dbReference>
<dbReference type="AlphaFoldDB" id="K9WAQ8"/>
<gene>
    <name evidence="3" type="ORF">Mic7113_0654</name>
</gene>
<dbReference type="PATRIC" id="fig|1173027.3.peg.718"/>
<proteinExistence type="predicted"/>
<evidence type="ECO:0000259" key="2">
    <source>
        <dbReference type="Pfam" id="PF05193"/>
    </source>
</evidence>
<dbReference type="Proteomes" id="UP000010471">
    <property type="component" value="Chromosome"/>
</dbReference>
<dbReference type="InterPro" id="IPR050361">
    <property type="entry name" value="MPP/UQCRC_Complex"/>
</dbReference>
<protein>
    <submittedName>
        <fullName evidence="3">Putative Zn-dependent peptidase</fullName>
    </submittedName>
</protein>
<dbReference type="GO" id="GO:0046872">
    <property type="term" value="F:metal ion binding"/>
    <property type="evidence" value="ECO:0007669"/>
    <property type="project" value="InterPro"/>
</dbReference>
<feature type="domain" description="Peptidase M16 N-terminal" evidence="1">
    <location>
        <begin position="99"/>
        <end position="198"/>
    </location>
</feature>
<dbReference type="Gene3D" id="3.30.830.10">
    <property type="entry name" value="Metalloenzyme, LuxS/M16 peptidase-like"/>
    <property type="match status" value="2"/>
</dbReference>
<dbReference type="Pfam" id="PF00675">
    <property type="entry name" value="Peptidase_M16"/>
    <property type="match status" value="1"/>
</dbReference>
<dbReference type="InterPro" id="IPR007863">
    <property type="entry name" value="Peptidase_M16_C"/>
</dbReference>
<reference evidence="3 4" key="1">
    <citation type="submission" date="2012-06" db="EMBL/GenBank/DDBJ databases">
        <title>Finished chromosome of genome of Microcoleus sp. PCC 7113.</title>
        <authorList>
            <consortium name="US DOE Joint Genome Institute"/>
            <person name="Gugger M."/>
            <person name="Coursin T."/>
            <person name="Rippka R."/>
            <person name="Tandeau De Marsac N."/>
            <person name="Huntemann M."/>
            <person name="Wei C.-L."/>
            <person name="Han J."/>
            <person name="Detter J.C."/>
            <person name="Han C."/>
            <person name="Tapia R."/>
            <person name="Chen A."/>
            <person name="Kyrpides N."/>
            <person name="Mavromatis K."/>
            <person name="Markowitz V."/>
            <person name="Szeto E."/>
            <person name="Ivanova N."/>
            <person name="Pagani I."/>
            <person name="Pati A."/>
            <person name="Goodwin L."/>
            <person name="Nordberg H.P."/>
            <person name="Cantor M.N."/>
            <person name="Hua S.X."/>
            <person name="Woyke T."/>
            <person name="Kerfeld C.A."/>
        </authorList>
    </citation>
    <scope>NUCLEOTIDE SEQUENCE [LARGE SCALE GENOMIC DNA]</scope>
    <source>
        <strain evidence="3 4">PCC 7113</strain>
    </source>
</reference>
<evidence type="ECO:0000313" key="3">
    <source>
        <dbReference type="EMBL" id="AFZ16567.1"/>
    </source>
</evidence>
<accession>K9WAQ8</accession>